<accession>A0A6C7E992</accession>
<gene>
    <name evidence="1" type="ORF">YM304_22680</name>
</gene>
<dbReference type="Gene3D" id="3.40.50.1820">
    <property type="entry name" value="alpha/beta hydrolase"/>
    <property type="match status" value="1"/>
</dbReference>
<dbReference type="PANTHER" id="PTHR42103:SF2">
    <property type="entry name" value="AB HYDROLASE-1 DOMAIN-CONTAINING PROTEIN"/>
    <property type="match status" value="1"/>
</dbReference>
<dbReference type="PANTHER" id="PTHR42103">
    <property type="entry name" value="ALPHA/BETA-HYDROLASES SUPERFAMILY PROTEIN"/>
    <property type="match status" value="1"/>
</dbReference>
<reference evidence="1 2" key="1">
    <citation type="journal article" date="2013" name="Int. J. Syst. Evol. Microbiol.">
        <title>Ilumatobacter nonamiense sp. nov. and Ilumatobacter coccineum sp. nov., isolated from seashore sand.</title>
        <authorList>
            <person name="Matsumoto A."/>
            <person name="Kasai H."/>
            <person name="Matsuo Y."/>
            <person name="Shizuri Y."/>
            <person name="Ichikawa N."/>
            <person name="Fujita N."/>
            <person name="Omura S."/>
            <person name="Takahashi Y."/>
        </authorList>
    </citation>
    <scope>NUCLEOTIDE SEQUENCE [LARGE SCALE GENOMIC DNA]</scope>
    <source>
        <strain evidence="2">NBRC 103263 / KCTC 29153 / YM16-304</strain>
    </source>
</reference>
<name>A0A6C7E992_ILUCY</name>
<dbReference type="EMBL" id="AP012057">
    <property type="protein sequence ID" value="BAN02582.1"/>
    <property type="molecule type" value="Genomic_DNA"/>
</dbReference>
<protein>
    <recommendedName>
        <fullName evidence="3">Alpha/beta hydrolase</fullName>
    </recommendedName>
</protein>
<dbReference type="Proteomes" id="UP000011863">
    <property type="component" value="Chromosome"/>
</dbReference>
<dbReference type="KEGG" id="aym:YM304_22680"/>
<evidence type="ECO:0000313" key="1">
    <source>
        <dbReference type="EMBL" id="BAN02582.1"/>
    </source>
</evidence>
<evidence type="ECO:0000313" key="2">
    <source>
        <dbReference type="Proteomes" id="UP000011863"/>
    </source>
</evidence>
<dbReference type="AlphaFoldDB" id="A0A6C7E992"/>
<evidence type="ECO:0008006" key="3">
    <source>
        <dbReference type="Google" id="ProtNLM"/>
    </source>
</evidence>
<proteinExistence type="predicted"/>
<dbReference type="InterPro" id="IPR029058">
    <property type="entry name" value="AB_hydrolase_fold"/>
</dbReference>
<sequence length="214" mass="22358">MSTDDERDVVPTIETVSFTTSDGVVIEGDLASVDGAIAGAIVCHPHPQYGGNRHNNVVEALFDALPRAGVTSLRFDFRSEFGGGVAEQLDAVAALDTVAGAGSGVPLFAVGYSFGAMVTLALGDERLSGKALVAPPLGVMDLAPGRDMPTLVLTPAHDQFAPPSVAEPIVSTWADATFETIESVDHFVAGRAALVAERVATWITRPGYFHPGWK</sequence>
<dbReference type="OrthoDB" id="5902829at2"/>
<dbReference type="RefSeq" id="WP_015441829.1">
    <property type="nucleotide sequence ID" value="NC_020520.1"/>
</dbReference>
<organism evidence="1 2">
    <name type="scientific">Ilumatobacter coccineus (strain NBRC 103263 / KCTC 29153 / YM16-304)</name>
    <dbReference type="NCBI Taxonomy" id="1313172"/>
    <lineage>
        <taxon>Bacteria</taxon>
        <taxon>Bacillati</taxon>
        <taxon>Actinomycetota</taxon>
        <taxon>Acidimicrobiia</taxon>
        <taxon>Acidimicrobiales</taxon>
        <taxon>Ilumatobacteraceae</taxon>
        <taxon>Ilumatobacter</taxon>
    </lineage>
</organism>
<dbReference type="SUPFAM" id="SSF53474">
    <property type="entry name" value="alpha/beta-Hydrolases"/>
    <property type="match status" value="1"/>
</dbReference>
<keyword evidence="2" id="KW-1185">Reference proteome</keyword>